<dbReference type="InParanoid" id="A0A5N4ATS3"/>
<dbReference type="Gene3D" id="1.10.238.20">
    <property type="entry name" value="Pheromone/general odorant binding protein domain"/>
    <property type="match status" value="1"/>
</dbReference>
<proteinExistence type="predicted"/>
<accession>A0A5N4ATS3</accession>
<reference evidence="2 3" key="1">
    <citation type="journal article" date="2018" name="Elife">
        <title>Firefly genomes illuminate parallel origins of bioluminescence in beetles.</title>
        <authorList>
            <person name="Fallon T.R."/>
            <person name="Lower S.E."/>
            <person name="Chang C.H."/>
            <person name="Bessho-Uehara M."/>
            <person name="Martin G.J."/>
            <person name="Bewick A.J."/>
            <person name="Behringer M."/>
            <person name="Debat H.J."/>
            <person name="Wong I."/>
            <person name="Day J.C."/>
            <person name="Suvorov A."/>
            <person name="Silva C.J."/>
            <person name="Stanger-Hall K.F."/>
            <person name="Hall D.W."/>
            <person name="Schmitz R.J."/>
            <person name="Nelson D.R."/>
            <person name="Lewis S.M."/>
            <person name="Shigenobu S."/>
            <person name="Bybee S.M."/>
            <person name="Larracuente A.M."/>
            <person name="Oba Y."/>
            <person name="Weng J.K."/>
        </authorList>
    </citation>
    <scope>NUCLEOTIDE SEQUENCE [LARGE SCALE GENOMIC DNA]</scope>
    <source>
        <strain evidence="2">1611_PpyrPB1</strain>
        <tissue evidence="2">Whole body</tissue>
    </source>
</reference>
<comment type="caution">
    <text evidence="2">The sequence shown here is derived from an EMBL/GenBank/DDBJ whole genome shotgun (WGS) entry which is preliminary data.</text>
</comment>
<keyword evidence="1" id="KW-0732">Signal</keyword>
<feature type="signal peptide" evidence="1">
    <location>
        <begin position="1"/>
        <end position="19"/>
    </location>
</feature>
<evidence type="ECO:0008006" key="4">
    <source>
        <dbReference type="Google" id="ProtNLM"/>
    </source>
</evidence>
<evidence type="ECO:0000313" key="2">
    <source>
        <dbReference type="EMBL" id="KAB0800772.1"/>
    </source>
</evidence>
<dbReference type="AlphaFoldDB" id="A0A5N4ATS3"/>
<feature type="chain" id="PRO_5024390596" description="EF-hand domain-containing protein" evidence="1">
    <location>
        <begin position="20"/>
        <end position="143"/>
    </location>
</feature>
<evidence type="ECO:0000256" key="1">
    <source>
        <dbReference type="SAM" id="SignalP"/>
    </source>
</evidence>
<dbReference type="SUPFAM" id="SSF47565">
    <property type="entry name" value="Insect pheromone/odorant-binding proteins"/>
    <property type="match status" value="1"/>
</dbReference>
<gene>
    <name evidence="2" type="ORF">PPYR_06511</name>
</gene>
<dbReference type="GO" id="GO:0005549">
    <property type="term" value="F:odorant binding"/>
    <property type="evidence" value="ECO:0007669"/>
    <property type="project" value="InterPro"/>
</dbReference>
<dbReference type="CDD" id="cd23992">
    <property type="entry name" value="PBP_GOBP"/>
    <property type="match status" value="1"/>
</dbReference>
<dbReference type="InterPro" id="IPR006170">
    <property type="entry name" value="PBP/GOBP"/>
</dbReference>
<evidence type="ECO:0000313" key="3">
    <source>
        <dbReference type="Proteomes" id="UP000327044"/>
    </source>
</evidence>
<organism evidence="2 3">
    <name type="scientific">Photinus pyralis</name>
    <name type="common">Common eastern firefly</name>
    <name type="synonym">Lampyris pyralis</name>
    <dbReference type="NCBI Taxonomy" id="7054"/>
    <lineage>
        <taxon>Eukaryota</taxon>
        <taxon>Metazoa</taxon>
        <taxon>Ecdysozoa</taxon>
        <taxon>Arthropoda</taxon>
        <taxon>Hexapoda</taxon>
        <taxon>Insecta</taxon>
        <taxon>Pterygota</taxon>
        <taxon>Neoptera</taxon>
        <taxon>Endopterygota</taxon>
        <taxon>Coleoptera</taxon>
        <taxon>Polyphaga</taxon>
        <taxon>Elateriformia</taxon>
        <taxon>Elateroidea</taxon>
        <taxon>Lampyridae</taxon>
        <taxon>Lampyrinae</taxon>
        <taxon>Photinus</taxon>
    </lineage>
</organism>
<sequence>MPMLPYLLLILSFFQFSASNTQQDCSKETGIAYETLQKEFYDFQTSYNNDVVGKFFACFWKKNGVMNAEGIVNKDAFIDYFTEFAHINRNNTAEFVDNDMVDFDFEQNEQVDAIRVVNCVKIGFFALTFADREPKDLLKMMMT</sequence>
<keyword evidence="3" id="KW-1185">Reference proteome</keyword>
<dbReference type="InterPro" id="IPR036728">
    <property type="entry name" value="PBP_GOBP_sf"/>
</dbReference>
<dbReference type="Pfam" id="PF01395">
    <property type="entry name" value="PBP_GOBP"/>
    <property type="match status" value="1"/>
</dbReference>
<dbReference type="OrthoDB" id="8194670at2759"/>
<dbReference type="Proteomes" id="UP000327044">
    <property type="component" value="Unassembled WGS sequence"/>
</dbReference>
<protein>
    <recommendedName>
        <fullName evidence="4">EF-hand domain-containing protein</fullName>
    </recommendedName>
</protein>
<name>A0A5N4ATS3_PHOPY</name>
<dbReference type="EMBL" id="VVIM01000004">
    <property type="protein sequence ID" value="KAB0800772.1"/>
    <property type="molecule type" value="Genomic_DNA"/>
</dbReference>